<dbReference type="EMBL" id="JAGQKZ010000047">
    <property type="protein sequence ID" value="MCA9392390.1"/>
    <property type="molecule type" value="Genomic_DNA"/>
</dbReference>
<reference evidence="1" key="1">
    <citation type="submission" date="2020-04" db="EMBL/GenBank/DDBJ databases">
        <authorList>
            <person name="Zhang T."/>
        </authorList>
    </citation>
    <scope>NUCLEOTIDE SEQUENCE</scope>
    <source>
        <strain evidence="1">HKST-UBA03</strain>
    </source>
</reference>
<name>A0A955LKX4_UNCKA</name>
<dbReference type="Proteomes" id="UP000751518">
    <property type="component" value="Unassembled WGS sequence"/>
</dbReference>
<evidence type="ECO:0000313" key="1">
    <source>
        <dbReference type="EMBL" id="MCA9392390.1"/>
    </source>
</evidence>
<sequence length="91" mass="10483">MQGLSDDLKKIKDKIGNPDKNVSREFQIYGYELAEKLDDLAHKSLYIRLAKVTPRGILEKALSFVLDYPNAQSKAKLFMYKYKQLKNESGN</sequence>
<accession>A0A955LKX4</accession>
<evidence type="ECO:0000313" key="2">
    <source>
        <dbReference type="Proteomes" id="UP000751518"/>
    </source>
</evidence>
<gene>
    <name evidence="1" type="ORF">KC614_04305</name>
</gene>
<proteinExistence type="predicted"/>
<reference evidence="1" key="2">
    <citation type="journal article" date="2021" name="Microbiome">
        <title>Successional dynamics and alternative stable states in a saline activated sludge microbial community over 9 years.</title>
        <authorList>
            <person name="Wang Y."/>
            <person name="Ye J."/>
            <person name="Ju F."/>
            <person name="Liu L."/>
            <person name="Boyd J.A."/>
            <person name="Deng Y."/>
            <person name="Parks D.H."/>
            <person name="Jiang X."/>
            <person name="Yin X."/>
            <person name="Woodcroft B.J."/>
            <person name="Tyson G.W."/>
            <person name="Hugenholtz P."/>
            <person name="Polz M.F."/>
            <person name="Zhang T."/>
        </authorList>
    </citation>
    <scope>NUCLEOTIDE SEQUENCE</scope>
    <source>
        <strain evidence="1">HKST-UBA03</strain>
    </source>
</reference>
<comment type="caution">
    <text evidence="1">The sequence shown here is derived from an EMBL/GenBank/DDBJ whole genome shotgun (WGS) entry which is preliminary data.</text>
</comment>
<dbReference type="AlphaFoldDB" id="A0A955LKX4"/>
<protein>
    <submittedName>
        <fullName evidence="1">Uncharacterized protein</fullName>
    </submittedName>
</protein>
<organism evidence="1 2">
    <name type="scientific">candidate division WWE3 bacterium</name>
    <dbReference type="NCBI Taxonomy" id="2053526"/>
    <lineage>
        <taxon>Bacteria</taxon>
        <taxon>Katanobacteria</taxon>
    </lineage>
</organism>